<accession>A0A6J7LQT5</accession>
<protein>
    <submittedName>
        <fullName evidence="1">Unannotated protein</fullName>
    </submittedName>
</protein>
<dbReference type="EMBL" id="CAFBNE010000181">
    <property type="protein sequence ID" value="CAB4969795.1"/>
    <property type="molecule type" value="Genomic_DNA"/>
</dbReference>
<organism evidence="1">
    <name type="scientific">freshwater metagenome</name>
    <dbReference type="NCBI Taxonomy" id="449393"/>
    <lineage>
        <taxon>unclassified sequences</taxon>
        <taxon>metagenomes</taxon>
        <taxon>ecological metagenomes</taxon>
    </lineage>
</organism>
<evidence type="ECO:0000313" key="1">
    <source>
        <dbReference type="EMBL" id="CAB4969795.1"/>
    </source>
</evidence>
<dbReference type="AlphaFoldDB" id="A0A6J7LQT5"/>
<proteinExistence type="predicted"/>
<name>A0A6J7LQT5_9ZZZZ</name>
<sequence>MPGGAGGEPIAFEEHDVAPAEVAEVVGDGGADDAAADDDDACALRQVRGSRVGVHAAILACGGVVAGDE</sequence>
<gene>
    <name evidence="1" type="ORF">UFOPK3772_03275</name>
</gene>
<reference evidence="1" key="1">
    <citation type="submission" date="2020-05" db="EMBL/GenBank/DDBJ databases">
        <authorList>
            <person name="Chiriac C."/>
            <person name="Salcher M."/>
            <person name="Ghai R."/>
            <person name="Kavagutti S V."/>
        </authorList>
    </citation>
    <scope>NUCLEOTIDE SEQUENCE</scope>
</reference>